<reference evidence="14" key="2">
    <citation type="submission" date="2015-01" db="EMBL/GenBank/DDBJ databases">
        <title>Evolutionary Origins and Diversification of the Mycorrhizal Mutualists.</title>
        <authorList>
            <consortium name="DOE Joint Genome Institute"/>
            <consortium name="Mycorrhizal Genomics Consortium"/>
            <person name="Kohler A."/>
            <person name="Kuo A."/>
            <person name="Nagy L.G."/>
            <person name="Floudas D."/>
            <person name="Copeland A."/>
            <person name="Barry K.W."/>
            <person name="Cichocki N."/>
            <person name="Veneault-Fourrey C."/>
            <person name="LaButti K."/>
            <person name="Lindquist E.A."/>
            <person name="Lipzen A."/>
            <person name="Lundell T."/>
            <person name="Morin E."/>
            <person name="Murat C."/>
            <person name="Riley R."/>
            <person name="Ohm R."/>
            <person name="Sun H."/>
            <person name="Tunlid A."/>
            <person name="Henrissat B."/>
            <person name="Grigoriev I.V."/>
            <person name="Hibbett D.S."/>
            <person name="Martin F."/>
        </authorList>
    </citation>
    <scope>NUCLEOTIDE SEQUENCE [LARGE SCALE GENOMIC DNA]</scope>
    <source>
        <strain evidence="14">Zn</strain>
    </source>
</reference>
<dbReference type="PIRSF" id="PIRSF028836">
    <property type="entry name" value="ISN1"/>
    <property type="match status" value="1"/>
</dbReference>
<evidence type="ECO:0000256" key="8">
    <source>
        <dbReference type="ARBA" id="ARBA00022840"/>
    </source>
</evidence>
<keyword evidence="8" id="KW-0067">ATP-binding</keyword>
<keyword evidence="6" id="KW-0547">Nucleotide-binding</keyword>
<evidence type="ECO:0000256" key="1">
    <source>
        <dbReference type="ARBA" id="ARBA00001946"/>
    </source>
</evidence>
<dbReference type="InterPro" id="IPR036412">
    <property type="entry name" value="HAD-like_sf"/>
</dbReference>
<proteinExistence type="inferred from homology"/>
<dbReference type="InParanoid" id="A0A0C3E0Y3"/>
<evidence type="ECO:0000256" key="4">
    <source>
        <dbReference type="ARBA" id="ARBA00015544"/>
    </source>
</evidence>
<evidence type="ECO:0000313" key="13">
    <source>
        <dbReference type="EMBL" id="KIN07978.1"/>
    </source>
</evidence>
<protein>
    <recommendedName>
        <fullName evidence="4 12">IMP-specific 5'-nucleotidase 1</fullName>
        <ecNumber evidence="12">3.1.3.-</ecNumber>
    </recommendedName>
</protein>
<dbReference type="GO" id="GO:0000287">
    <property type="term" value="F:magnesium ion binding"/>
    <property type="evidence" value="ECO:0007669"/>
    <property type="project" value="InterPro"/>
</dbReference>
<keyword evidence="9 12" id="KW-0460">Magnesium</keyword>
<dbReference type="GO" id="GO:0006190">
    <property type="term" value="P:inosine salvage"/>
    <property type="evidence" value="ECO:0007669"/>
    <property type="project" value="InterPro"/>
</dbReference>
<organism evidence="13 14">
    <name type="scientific">Oidiodendron maius (strain Zn)</name>
    <dbReference type="NCBI Taxonomy" id="913774"/>
    <lineage>
        <taxon>Eukaryota</taxon>
        <taxon>Fungi</taxon>
        <taxon>Dikarya</taxon>
        <taxon>Ascomycota</taxon>
        <taxon>Pezizomycotina</taxon>
        <taxon>Leotiomycetes</taxon>
        <taxon>Leotiomycetes incertae sedis</taxon>
        <taxon>Myxotrichaceae</taxon>
        <taxon>Oidiodendron</taxon>
    </lineage>
</organism>
<dbReference type="AlphaFoldDB" id="A0A0C3E0Y3"/>
<evidence type="ECO:0000256" key="7">
    <source>
        <dbReference type="ARBA" id="ARBA00022801"/>
    </source>
</evidence>
<evidence type="ECO:0000256" key="6">
    <source>
        <dbReference type="ARBA" id="ARBA00022741"/>
    </source>
</evidence>
<dbReference type="GO" id="GO:0005524">
    <property type="term" value="F:ATP binding"/>
    <property type="evidence" value="ECO:0007669"/>
    <property type="project" value="UniProtKB-KW"/>
</dbReference>
<keyword evidence="10 12" id="KW-0546">Nucleotide metabolism</keyword>
<evidence type="ECO:0000256" key="5">
    <source>
        <dbReference type="ARBA" id="ARBA00022723"/>
    </source>
</evidence>
<comment type="function">
    <text evidence="12">IMP-specific 5'-nucleotidase involved in IMP (inositol monophosphate) degradation.</text>
</comment>
<evidence type="ECO:0000256" key="2">
    <source>
        <dbReference type="ARBA" id="ARBA00005307"/>
    </source>
</evidence>
<dbReference type="Proteomes" id="UP000054321">
    <property type="component" value="Unassembled WGS sequence"/>
</dbReference>
<keyword evidence="14" id="KW-1185">Reference proteome</keyword>
<dbReference type="PANTHER" id="PTHR28213:SF1">
    <property type="entry name" value="IMP-SPECIFIC 5'-NUCLEOTIDASE 1"/>
    <property type="match status" value="1"/>
</dbReference>
<dbReference type="GO" id="GO:0071590">
    <property type="term" value="P:nicotinamide riboside biosynthetic process"/>
    <property type="evidence" value="ECO:0007669"/>
    <property type="project" value="TreeGrafter"/>
</dbReference>
<dbReference type="PANTHER" id="PTHR28213">
    <property type="entry name" value="IMP-SPECIFIC 5'-NUCLEOTIDASE 1"/>
    <property type="match status" value="1"/>
</dbReference>
<dbReference type="EC" id="3.1.3.-" evidence="12"/>
<dbReference type="SUPFAM" id="SSF56784">
    <property type="entry name" value="HAD-like"/>
    <property type="match status" value="1"/>
</dbReference>
<accession>A0A0C3E0Y3</accession>
<comment type="similarity">
    <text evidence="2 12">Belongs to the ISN1 family.</text>
</comment>
<reference evidence="13 14" key="1">
    <citation type="submission" date="2014-04" db="EMBL/GenBank/DDBJ databases">
        <authorList>
            <consortium name="DOE Joint Genome Institute"/>
            <person name="Kuo A."/>
            <person name="Martino E."/>
            <person name="Perotto S."/>
            <person name="Kohler A."/>
            <person name="Nagy L.G."/>
            <person name="Floudas D."/>
            <person name="Copeland A."/>
            <person name="Barry K.W."/>
            <person name="Cichocki N."/>
            <person name="Veneault-Fourrey C."/>
            <person name="LaButti K."/>
            <person name="Lindquist E.A."/>
            <person name="Lipzen A."/>
            <person name="Lundell T."/>
            <person name="Morin E."/>
            <person name="Murat C."/>
            <person name="Sun H."/>
            <person name="Tunlid A."/>
            <person name="Henrissat B."/>
            <person name="Grigoriev I.V."/>
            <person name="Hibbett D.S."/>
            <person name="Martin F."/>
            <person name="Nordberg H.P."/>
            <person name="Cantor M.N."/>
            <person name="Hua S.X."/>
        </authorList>
    </citation>
    <scope>NUCLEOTIDE SEQUENCE [LARGE SCALE GENOMIC DNA]</scope>
    <source>
        <strain evidence="13 14">Zn</strain>
    </source>
</reference>
<comment type="cofactor">
    <cofactor evidence="1 12">
        <name>Mg(2+)</name>
        <dbReference type="ChEBI" id="CHEBI:18420"/>
    </cofactor>
</comment>
<dbReference type="OrthoDB" id="185373at2759"/>
<dbReference type="STRING" id="913774.A0A0C3E0Y3"/>
<sequence>MTTRYRVEYALTTHRRDQFIEWIKGLLAVPFVLHSQPTGVFESRNGTVAQMAEVAHRRYAEIMKDVEDMINDHIAHQLVGLHGQSKLKLLVPSIGTFFTPLPLAEAFRYQDRKRSISSRRFVPPSFNDVRLILNTAQLIGLTSAGSLELATFDGDVTLYDDGESLEPTSPVIPRIICLMSHNVKIGIVTAAGYTGAERYYGRLHGLLEAIKETTILTRQQKENIVVMGGESNFLFKFDPAAPYLLAHLPRRSWILPSMSTWSQPTITSLLDLAEASLRECVTNLALPATVLRKERAVGIVPSVPGHRLPRESLEETVLVVQKKLQMSDVGKNLPFCAFNGGNDVFVDIGDKSWGVLVCQNYFGKLAGGIDGGKREDIRGDRTLHVGDQFLSAGSNDFKARAVGTTAWIASPAETVDLLDELGRLIATSSIATPMDKLTT</sequence>
<dbReference type="GO" id="GO:0009117">
    <property type="term" value="P:nucleotide metabolic process"/>
    <property type="evidence" value="ECO:0007669"/>
    <property type="project" value="UniProtKB-KW"/>
</dbReference>
<dbReference type="GO" id="GO:0008253">
    <property type="term" value="F:5'-nucleotidase activity"/>
    <property type="evidence" value="ECO:0007669"/>
    <property type="project" value="InterPro"/>
</dbReference>
<name>A0A0C3E0Y3_OIDMZ</name>
<evidence type="ECO:0000256" key="10">
    <source>
        <dbReference type="ARBA" id="ARBA00023080"/>
    </source>
</evidence>
<gene>
    <name evidence="13" type="ORF">OIDMADRAFT_140464</name>
</gene>
<evidence type="ECO:0000256" key="3">
    <source>
        <dbReference type="ARBA" id="ARBA00011881"/>
    </source>
</evidence>
<dbReference type="HOGENOM" id="CLU_031816_1_0_1"/>
<dbReference type="Pfam" id="PF06437">
    <property type="entry name" value="ISN1"/>
    <property type="match status" value="1"/>
</dbReference>
<keyword evidence="7 12" id="KW-0378">Hydrolase</keyword>
<keyword evidence="5" id="KW-0479">Metal-binding</keyword>
<evidence type="ECO:0000256" key="12">
    <source>
        <dbReference type="PIRNR" id="PIRNR028836"/>
    </source>
</evidence>
<evidence type="ECO:0000256" key="9">
    <source>
        <dbReference type="ARBA" id="ARBA00022842"/>
    </source>
</evidence>
<evidence type="ECO:0000313" key="14">
    <source>
        <dbReference type="Proteomes" id="UP000054321"/>
    </source>
</evidence>
<comment type="subunit">
    <text evidence="3 12">Homotetramer.</text>
</comment>
<dbReference type="InterPro" id="IPR009453">
    <property type="entry name" value="ISN1"/>
</dbReference>
<dbReference type="EMBL" id="KN832870">
    <property type="protein sequence ID" value="KIN07978.1"/>
    <property type="molecule type" value="Genomic_DNA"/>
</dbReference>
<comment type="catalytic activity">
    <reaction evidence="11">
        <text>IMP + H2O = inosine + phosphate</text>
        <dbReference type="Rhea" id="RHEA:27718"/>
        <dbReference type="ChEBI" id="CHEBI:15377"/>
        <dbReference type="ChEBI" id="CHEBI:17596"/>
        <dbReference type="ChEBI" id="CHEBI:43474"/>
        <dbReference type="ChEBI" id="CHEBI:58053"/>
        <dbReference type="EC" id="3.1.3.99"/>
    </reaction>
</comment>
<evidence type="ECO:0000256" key="11">
    <source>
        <dbReference type="ARBA" id="ARBA00047413"/>
    </source>
</evidence>
<dbReference type="GO" id="GO:0071592">
    <property type="term" value="P:nicotinic acid riboside biosynthetic process"/>
    <property type="evidence" value="ECO:0007669"/>
    <property type="project" value="TreeGrafter"/>
</dbReference>
<dbReference type="FunCoup" id="A0A0C3E0Y3">
    <property type="interactions" value="94"/>
</dbReference>